<evidence type="ECO:0000256" key="4">
    <source>
        <dbReference type="ARBA" id="ARBA00022840"/>
    </source>
</evidence>
<gene>
    <name evidence="7" type="ORF">EDD79_10226</name>
</gene>
<feature type="domain" description="ABC transporter" evidence="6">
    <location>
        <begin position="2"/>
        <end position="234"/>
    </location>
</feature>
<accession>A0A4R2TEP8</accession>
<evidence type="ECO:0000313" key="7">
    <source>
        <dbReference type="EMBL" id="TCQ01808.1"/>
    </source>
</evidence>
<dbReference type="GO" id="GO:0015807">
    <property type="term" value="P:L-amino acid transport"/>
    <property type="evidence" value="ECO:0007669"/>
    <property type="project" value="TreeGrafter"/>
</dbReference>
<dbReference type="AlphaFoldDB" id="A0A4R2TEP8"/>
<dbReference type="Proteomes" id="UP000295504">
    <property type="component" value="Unassembled WGS sequence"/>
</dbReference>
<dbReference type="PROSITE" id="PS00211">
    <property type="entry name" value="ABC_TRANSPORTER_1"/>
    <property type="match status" value="1"/>
</dbReference>
<dbReference type="GO" id="GO:0016887">
    <property type="term" value="F:ATP hydrolysis activity"/>
    <property type="evidence" value="ECO:0007669"/>
    <property type="project" value="InterPro"/>
</dbReference>
<dbReference type="RefSeq" id="WP_132848707.1">
    <property type="nucleotide sequence ID" value="NZ_CP058648.1"/>
</dbReference>
<dbReference type="InterPro" id="IPR003593">
    <property type="entry name" value="AAA+_ATPase"/>
</dbReference>
<comment type="caution">
    <text evidence="7">The sequence shown here is derived from an EMBL/GenBank/DDBJ whole genome shotgun (WGS) entry which is preliminary data.</text>
</comment>
<evidence type="ECO:0000313" key="8">
    <source>
        <dbReference type="Proteomes" id="UP000295504"/>
    </source>
</evidence>
<dbReference type="InterPro" id="IPR027417">
    <property type="entry name" value="P-loop_NTPase"/>
</dbReference>
<comment type="similarity">
    <text evidence="1">Belongs to the ABC transporter superfamily.</text>
</comment>
<evidence type="ECO:0000256" key="3">
    <source>
        <dbReference type="ARBA" id="ARBA00022741"/>
    </source>
</evidence>
<dbReference type="GO" id="GO:0015658">
    <property type="term" value="F:branched-chain amino acid transmembrane transporter activity"/>
    <property type="evidence" value="ECO:0007669"/>
    <property type="project" value="InterPro"/>
</dbReference>
<dbReference type="EMBL" id="SLYC01000022">
    <property type="protein sequence ID" value="TCQ01808.1"/>
    <property type="molecule type" value="Genomic_DNA"/>
</dbReference>
<dbReference type="SUPFAM" id="SSF52540">
    <property type="entry name" value="P-loop containing nucleoside triphosphate hydrolases"/>
    <property type="match status" value="1"/>
</dbReference>
<sequence length="237" mass="26054">MLKIRDLHVSYGGIKALKGIDLDVEEGKIVALIGANGAGKSTTLRSIVGLTKPESGTITYNGVDLLKMDTKDMVKSGITLVPEGRRVFANLTVLENLKIGAYYRKDSKQIKEDLEWVYSLFPRLEERTWQLTGTLSGGEQQMVAVGRALMSRPKLLMMDEPSLGLAPLIVKEIFNIIKEIHKQGVTVLLIEQNANVSLRIADEAYVMETGKIMLKGTGQELLNNAEVKKAYLGDGAH</sequence>
<dbReference type="Gene3D" id="3.40.50.300">
    <property type="entry name" value="P-loop containing nucleotide triphosphate hydrolases"/>
    <property type="match status" value="1"/>
</dbReference>
<dbReference type="GO" id="GO:0005524">
    <property type="term" value="F:ATP binding"/>
    <property type="evidence" value="ECO:0007669"/>
    <property type="project" value="UniProtKB-KW"/>
</dbReference>
<keyword evidence="8" id="KW-1185">Reference proteome</keyword>
<keyword evidence="2" id="KW-0813">Transport</keyword>
<keyword evidence="3" id="KW-0547">Nucleotide-binding</keyword>
<evidence type="ECO:0000259" key="6">
    <source>
        <dbReference type="PROSITE" id="PS50893"/>
    </source>
</evidence>
<evidence type="ECO:0000256" key="5">
    <source>
        <dbReference type="ARBA" id="ARBA00022970"/>
    </source>
</evidence>
<name>A0A4R2TEP8_9FIRM</name>
<dbReference type="Pfam" id="PF00005">
    <property type="entry name" value="ABC_tran"/>
    <property type="match status" value="1"/>
</dbReference>
<dbReference type="InterPro" id="IPR017871">
    <property type="entry name" value="ABC_transporter-like_CS"/>
</dbReference>
<evidence type="ECO:0000256" key="2">
    <source>
        <dbReference type="ARBA" id="ARBA00022448"/>
    </source>
</evidence>
<evidence type="ECO:0000256" key="1">
    <source>
        <dbReference type="ARBA" id="ARBA00005417"/>
    </source>
</evidence>
<dbReference type="PROSITE" id="PS50893">
    <property type="entry name" value="ABC_TRANSPORTER_2"/>
    <property type="match status" value="1"/>
</dbReference>
<dbReference type="OrthoDB" id="9776369at2"/>
<dbReference type="CDD" id="cd03224">
    <property type="entry name" value="ABC_TM1139_LivF_branched"/>
    <property type="match status" value="1"/>
</dbReference>
<dbReference type="InterPro" id="IPR030660">
    <property type="entry name" value="ABC_branched_ATPase_LivF/BraG"/>
</dbReference>
<dbReference type="SMART" id="SM00382">
    <property type="entry name" value="AAA"/>
    <property type="match status" value="1"/>
</dbReference>
<dbReference type="PIRSF" id="PIRSF039137">
    <property type="entry name" value="ABC_branched_ATPase"/>
    <property type="match status" value="1"/>
</dbReference>
<keyword evidence="5" id="KW-0029">Amino-acid transport</keyword>
<reference evidence="7 8" key="1">
    <citation type="submission" date="2019-03" db="EMBL/GenBank/DDBJ databases">
        <title>Genomic Encyclopedia of Type Strains, Phase IV (KMG-IV): sequencing the most valuable type-strain genomes for metagenomic binning, comparative biology and taxonomic classification.</title>
        <authorList>
            <person name="Goeker M."/>
        </authorList>
    </citation>
    <scope>NUCLEOTIDE SEQUENCE [LARGE SCALE GENOMIC DNA]</scope>
    <source>
        <strain evidence="7 8">DSM 100013</strain>
    </source>
</reference>
<keyword evidence="4 7" id="KW-0067">ATP-binding</keyword>
<proteinExistence type="inferred from homology"/>
<dbReference type="PANTHER" id="PTHR43820">
    <property type="entry name" value="HIGH-AFFINITY BRANCHED-CHAIN AMINO ACID TRANSPORT ATP-BINDING PROTEIN LIVF"/>
    <property type="match status" value="1"/>
</dbReference>
<dbReference type="InterPro" id="IPR052156">
    <property type="entry name" value="BCAA_Transport_ATP-bd_LivF"/>
</dbReference>
<dbReference type="PANTHER" id="PTHR43820:SF4">
    <property type="entry name" value="HIGH-AFFINITY BRANCHED-CHAIN AMINO ACID TRANSPORT ATP-BINDING PROTEIN LIVF"/>
    <property type="match status" value="1"/>
</dbReference>
<organism evidence="7 8">
    <name type="scientific">Serpentinicella alkaliphila</name>
    <dbReference type="NCBI Taxonomy" id="1734049"/>
    <lineage>
        <taxon>Bacteria</taxon>
        <taxon>Bacillati</taxon>
        <taxon>Bacillota</taxon>
        <taxon>Clostridia</taxon>
        <taxon>Peptostreptococcales</taxon>
        <taxon>Natronincolaceae</taxon>
        <taxon>Serpentinicella</taxon>
    </lineage>
</organism>
<protein>
    <submittedName>
        <fullName evidence="7">Amino acid/amide ABC transporter ATP-binding protein 2 (HAAT family)</fullName>
    </submittedName>
</protein>
<dbReference type="InterPro" id="IPR003439">
    <property type="entry name" value="ABC_transporter-like_ATP-bd"/>
</dbReference>